<gene>
    <name evidence="2" type="ORF">B0H94_11270</name>
</gene>
<evidence type="ECO:0000313" key="2">
    <source>
        <dbReference type="EMBL" id="PSL42987.1"/>
    </source>
</evidence>
<name>A0A2P8H9T1_9BACI</name>
<keyword evidence="3" id="KW-1185">Reference proteome</keyword>
<dbReference type="OrthoDB" id="2971683at2"/>
<proteinExistence type="predicted"/>
<feature type="transmembrane region" description="Helical" evidence="1">
    <location>
        <begin position="77"/>
        <end position="94"/>
    </location>
</feature>
<dbReference type="AlphaFoldDB" id="A0A2P8H9T1"/>
<reference evidence="2 3" key="1">
    <citation type="submission" date="2018-03" db="EMBL/GenBank/DDBJ databases">
        <title>Genomic Encyclopedia of Type Strains, Phase III (KMG-III): the genomes of soil and plant-associated and newly described type strains.</title>
        <authorList>
            <person name="Whitman W."/>
        </authorList>
    </citation>
    <scope>NUCLEOTIDE SEQUENCE [LARGE SCALE GENOMIC DNA]</scope>
    <source>
        <strain evidence="2 3">CGMCC 1.07653</strain>
    </source>
</reference>
<evidence type="ECO:0000313" key="3">
    <source>
        <dbReference type="Proteomes" id="UP000242310"/>
    </source>
</evidence>
<protein>
    <submittedName>
        <fullName evidence="2">Uncharacterized protein</fullName>
    </submittedName>
</protein>
<dbReference type="Proteomes" id="UP000242310">
    <property type="component" value="Unassembled WGS sequence"/>
</dbReference>
<keyword evidence="1" id="KW-0472">Membrane</keyword>
<keyword evidence="1" id="KW-0812">Transmembrane</keyword>
<organism evidence="2 3">
    <name type="scientific">Salsuginibacillus halophilus</name>
    <dbReference type="NCBI Taxonomy" id="517424"/>
    <lineage>
        <taxon>Bacteria</taxon>
        <taxon>Bacillati</taxon>
        <taxon>Bacillota</taxon>
        <taxon>Bacilli</taxon>
        <taxon>Bacillales</taxon>
        <taxon>Bacillaceae</taxon>
        <taxon>Salsuginibacillus</taxon>
    </lineage>
</organism>
<feature type="transmembrane region" description="Helical" evidence="1">
    <location>
        <begin position="6"/>
        <end position="26"/>
    </location>
</feature>
<feature type="transmembrane region" description="Helical" evidence="1">
    <location>
        <begin position="46"/>
        <end position="65"/>
    </location>
</feature>
<keyword evidence="1" id="KW-1133">Transmembrane helix</keyword>
<sequence length="99" mass="11476">MDWIMISLLGLLVINITLIIIVLTTLPHHGDERKKLIKMKSQSFTFTVVIGLFIYEMGKSMYIQLWGDGTYGGMSPHSYLTSISLIYLITLLYWRRKYA</sequence>
<dbReference type="RefSeq" id="WP_106589522.1">
    <property type="nucleotide sequence ID" value="NZ_PYAV01000012.1"/>
</dbReference>
<evidence type="ECO:0000256" key="1">
    <source>
        <dbReference type="SAM" id="Phobius"/>
    </source>
</evidence>
<accession>A0A2P8H9T1</accession>
<dbReference type="EMBL" id="PYAV01000012">
    <property type="protein sequence ID" value="PSL42987.1"/>
    <property type="molecule type" value="Genomic_DNA"/>
</dbReference>
<comment type="caution">
    <text evidence="2">The sequence shown here is derived from an EMBL/GenBank/DDBJ whole genome shotgun (WGS) entry which is preliminary data.</text>
</comment>